<keyword evidence="1" id="KW-1133">Transmembrane helix</keyword>
<feature type="transmembrane region" description="Helical" evidence="1">
    <location>
        <begin position="6"/>
        <end position="27"/>
    </location>
</feature>
<evidence type="ECO:0000313" key="2">
    <source>
        <dbReference type="EMBL" id="MBW80129.1"/>
    </source>
</evidence>
<accession>A0A2M4DRI9</accession>
<keyword evidence="1" id="KW-0472">Membrane</keyword>
<evidence type="ECO:0000256" key="1">
    <source>
        <dbReference type="SAM" id="Phobius"/>
    </source>
</evidence>
<protein>
    <submittedName>
        <fullName evidence="2">Putative secreted protein</fullName>
    </submittedName>
</protein>
<reference evidence="2" key="1">
    <citation type="submission" date="2018-01" db="EMBL/GenBank/DDBJ databases">
        <title>An insight into the sialome of Amazonian anophelines.</title>
        <authorList>
            <person name="Ribeiro J.M."/>
            <person name="Scarpassa V."/>
            <person name="Calvo E."/>
        </authorList>
    </citation>
    <scope>NUCLEOTIDE SEQUENCE</scope>
</reference>
<dbReference type="EMBL" id="GGFL01015951">
    <property type="protein sequence ID" value="MBW80129.1"/>
    <property type="molecule type" value="Transcribed_RNA"/>
</dbReference>
<dbReference type="AlphaFoldDB" id="A0A2M4DRI9"/>
<name>A0A2M4DRI9_ANODA</name>
<sequence>MFVDFIWRWQPVICFNFSSLVLVSGVIELQGRSERDREHERMCSHFGAYGVGRHFARGEVVDLLFFFGMLPAGA</sequence>
<organism evidence="2">
    <name type="scientific">Anopheles darlingi</name>
    <name type="common">Mosquito</name>
    <dbReference type="NCBI Taxonomy" id="43151"/>
    <lineage>
        <taxon>Eukaryota</taxon>
        <taxon>Metazoa</taxon>
        <taxon>Ecdysozoa</taxon>
        <taxon>Arthropoda</taxon>
        <taxon>Hexapoda</taxon>
        <taxon>Insecta</taxon>
        <taxon>Pterygota</taxon>
        <taxon>Neoptera</taxon>
        <taxon>Endopterygota</taxon>
        <taxon>Diptera</taxon>
        <taxon>Nematocera</taxon>
        <taxon>Culicoidea</taxon>
        <taxon>Culicidae</taxon>
        <taxon>Anophelinae</taxon>
        <taxon>Anopheles</taxon>
    </lineage>
</organism>
<keyword evidence="1" id="KW-0812">Transmembrane</keyword>
<proteinExistence type="predicted"/>